<reference evidence="2" key="2">
    <citation type="submission" date="2020-09" db="EMBL/GenBank/DDBJ databases">
        <authorList>
            <person name="Sun Q."/>
            <person name="Zhou Y."/>
        </authorList>
    </citation>
    <scope>NUCLEOTIDE SEQUENCE</scope>
    <source>
        <strain evidence="2">CGMCC 1.15763</strain>
    </source>
</reference>
<dbReference type="NCBIfam" id="TIGR01200">
    <property type="entry name" value="GLPGLI"/>
    <property type="match status" value="1"/>
</dbReference>
<evidence type="ECO:0000313" key="3">
    <source>
        <dbReference type="Proteomes" id="UP000633278"/>
    </source>
</evidence>
<feature type="chain" id="PRO_5038033390" description="GLPGLI family protein" evidence="1">
    <location>
        <begin position="19"/>
        <end position="254"/>
    </location>
</feature>
<evidence type="ECO:0000256" key="1">
    <source>
        <dbReference type="SAM" id="SignalP"/>
    </source>
</evidence>
<evidence type="ECO:0000313" key="2">
    <source>
        <dbReference type="EMBL" id="GGG94745.1"/>
    </source>
</evidence>
<dbReference type="InterPro" id="IPR005901">
    <property type="entry name" value="GLPGLI"/>
</dbReference>
<evidence type="ECO:0008006" key="4">
    <source>
        <dbReference type="Google" id="ProtNLM"/>
    </source>
</evidence>
<dbReference type="RefSeq" id="WP_188598190.1">
    <property type="nucleotide sequence ID" value="NZ_BMJW01000001.1"/>
</dbReference>
<sequence length="254" mass="28797">MKFIFRILLFLFVVQATAQTQLQPTLTLSYKVFQNGTEKDGVLYKTGNQSVFFYQRDLAPASTEKEEIVNGQTVQNISLSSGETIFGNVESDAVAQTVFSSERVFKNSEYTQYVVREKMNGIQWDLSTEEKKIGNYTCKKATALFKGRTYTAWYTIEVPMLFGPWKLHGLPGMIVEAYDAENFIHFSLTAISTEKQSIDYKPLDIKAAISCEAIFKLKNSQTNELKKKIQTKLPRGASVQITAVETKWLEKSCN</sequence>
<protein>
    <recommendedName>
        <fullName evidence="4">GLPGLI family protein</fullName>
    </recommendedName>
</protein>
<keyword evidence="3" id="KW-1185">Reference proteome</keyword>
<keyword evidence="1" id="KW-0732">Signal</keyword>
<dbReference type="EMBL" id="BMJW01000001">
    <property type="protein sequence ID" value="GGG94745.1"/>
    <property type="molecule type" value="Genomic_DNA"/>
</dbReference>
<dbReference type="AlphaFoldDB" id="A0A917MCV0"/>
<accession>A0A917MCV0</accession>
<dbReference type="Proteomes" id="UP000633278">
    <property type="component" value="Unassembled WGS sequence"/>
</dbReference>
<reference evidence="2" key="1">
    <citation type="journal article" date="2014" name="Int. J. Syst. Evol. Microbiol.">
        <title>Complete genome sequence of Corynebacterium casei LMG S-19264T (=DSM 44701T), isolated from a smear-ripened cheese.</title>
        <authorList>
            <consortium name="US DOE Joint Genome Institute (JGI-PGF)"/>
            <person name="Walter F."/>
            <person name="Albersmeier A."/>
            <person name="Kalinowski J."/>
            <person name="Ruckert C."/>
        </authorList>
    </citation>
    <scope>NUCLEOTIDE SEQUENCE</scope>
    <source>
        <strain evidence="2">CGMCC 1.15763</strain>
    </source>
</reference>
<comment type="caution">
    <text evidence="2">The sequence shown here is derived from an EMBL/GenBank/DDBJ whole genome shotgun (WGS) entry which is preliminary data.</text>
</comment>
<proteinExistence type="predicted"/>
<name>A0A917MCV0_9FLAO</name>
<organism evidence="2 3">
    <name type="scientific">Polaribacter pacificus</name>
    <dbReference type="NCBI Taxonomy" id="1775173"/>
    <lineage>
        <taxon>Bacteria</taxon>
        <taxon>Pseudomonadati</taxon>
        <taxon>Bacteroidota</taxon>
        <taxon>Flavobacteriia</taxon>
        <taxon>Flavobacteriales</taxon>
        <taxon>Flavobacteriaceae</taxon>
    </lineage>
</organism>
<gene>
    <name evidence="2" type="ORF">GCM10011416_10200</name>
</gene>
<dbReference type="Pfam" id="PF22252">
    <property type="entry name" value="PNGase_F-II_N"/>
    <property type="match status" value="1"/>
</dbReference>
<feature type="signal peptide" evidence="1">
    <location>
        <begin position="1"/>
        <end position="18"/>
    </location>
</feature>